<sequence length="316" mass="35473">MLRVGFRDANATRYLSAVGLVLLLWDHIITIGDEVQLIWSARPSFAKYAFLANRYVVAITLILISYRTLRCSSTQKRHLMLVPDMNHYISGIERPIRCRRAFSASSLIGITSVGTAHALVLLRVITLWDRNRTAMILMSTGFAVSFTATFTTMIVALTNLIPGVQFNSIVHMCVSTSRSKALIAVWSSPLAFEVLVLMSTCWNAFDRPRESHTPLTKALYSDGITFFIVGHLFSLRLLNLILAIVAPPSLTVLGVFFVWAMTTLVLNRSLLRIQKVEYVRRDGPILDGGSSPFGLLQVSDYDIELDEDGEYKTWHR</sequence>
<feature type="transmembrane region" description="Helical" evidence="1">
    <location>
        <begin position="12"/>
        <end position="32"/>
    </location>
</feature>
<evidence type="ECO:0000313" key="3">
    <source>
        <dbReference type="EMBL" id="TDL22654.1"/>
    </source>
</evidence>
<dbReference type="AlphaFoldDB" id="A0A4Y7Q4Z7"/>
<accession>A0A4Y7Q4Z7</accession>
<evidence type="ECO:0000259" key="2">
    <source>
        <dbReference type="Pfam" id="PF20151"/>
    </source>
</evidence>
<gene>
    <name evidence="3" type="ORF">BD410DRAFT_722722</name>
</gene>
<feature type="transmembrane region" description="Helical" evidence="1">
    <location>
        <begin position="107"/>
        <end position="128"/>
    </location>
</feature>
<feature type="transmembrane region" description="Helical" evidence="1">
    <location>
        <begin position="240"/>
        <end position="266"/>
    </location>
</feature>
<feature type="domain" description="DUF6533" evidence="2">
    <location>
        <begin position="14"/>
        <end position="57"/>
    </location>
</feature>
<organism evidence="3 4">
    <name type="scientific">Rickenella mellea</name>
    <dbReference type="NCBI Taxonomy" id="50990"/>
    <lineage>
        <taxon>Eukaryota</taxon>
        <taxon>Fungi</taxon>
        <taxon>Dikarya</taxon>
        <taxon>Basidiomycota</taxon>
        <taxon>Agaricomycotina</taxon>
        <taxon>Agaricomycetes</taxon>
        <taxon>Hymenochaetales</taxon>
        <taxon>Rickenellaceae</taxon>
        <taxon>Rickenella</taxon>
    </lineage>
</organism>
<proteinExistence type="predicted"/>
<dbReference type="VEuPathDB" id="FungiDB:BD410DRAFT_722722"/>
<protein>
    <recommendedName>
        <fullName evidence="2">DUF6533 domain-containing protein</fullName>
    </recommendedName>
</protein>
<keyword evidence="1" id="KW-0812">Transmembrane</keyword>
<keyword evidence="1" id="KW-1133">Transmembrane helix</keyword>
<feature type="transmembrane region" description="Helical" evidence="1">
    <location>
        <begin position="52"/>
        <end position="69"/>
    </location>
</feature>
<dbReference type="Pfam" id="PF20151">
    <property type="entry name" value="DUF6533"/>
    <property type="match status" value="1"/>
</dbReference>
<keyword evidence="4" id="KW-1185">Reference proteome</keyword>
<dbReference type="OrthoDB" id="3251775at2759"/>
<keyword evidence="1" id="KW-0472">Membrane</keyword>
<dbReference type="InterPro" id="IPR045340">
    <property type="entry name" value="DUF6533"/>
</dbReference>
<evidence type="ECO:0000313" key="4">
    <source>
        <dbReference type="Proteomes" id="UP000294933"/>
    </source>
</evidence>
<reference evidence="3 4" key="1">
    <citation type="submission" date="2018-06" db="EMBL/GenBank/DDBJ databases">
        <title>A transcriptomic atlas of mushroom development highlights an independent origin of complex multicellularity.</title>
        <authorList>
            <consortium name="DOE Joint Genome Institute"/>
            <person name="Krizsan K."/>
            <person name="Almasi E."/>
            <person name="Merenyi Z."/>
            <person name="Sahu N."/>
            <person name="Viragh M."/>
            <person name="Koszo T."/>
            <person name="Mondo S."/>
            <person name="Kiss B."/>
            <person name="Balint B."/>
            <person name="Kues U."/>
            <person name="Barry K."/>
            <person name="Hegedus J.C."/>
            <person name="Henrissat B."/>
            <person name="Johnson J."/>
            <person name="Lipzen A."/>
            <person name="Ohm R."/>
            <person name="Nagy I."/>
            <person name="Pangilinan J."/>
            <person name="Yan J."/>
            <person name="Xiong Y."/>
            <person name="Grigoriev I.V."/>
            <person name="Hibbett D.S."/>
            <person name="Nagy L.G."/>
        </authorList>
    </citation>
    <scope>NUCLEOTIDE SEQUENCE [LARGE SCALE GENOMIC DNA]</scope>
    <source>
        <strain evidence="3 4">SZMC22713</strain>
    </source>
</reference>
<dbReference type="EMBL" id="ML170174">
    <property type="protein sequence ID" value="TDL22654.1"/>
    <property type="molecule type" value="Genomic_DNA"/>
</dbReference>
<dbReference type="Proteomes" id="UP000294933">
    <property type="component" value="Unassembled WGS sequence"/>
</dbReference>
<evidence type="ECO:0000256" key="1">
    <source>
        <dbReference type="SAM" id="Phobius"/>
    </source>
</evidence>
<name>A0A4Y7Q4Z7_9AGAM</name>
<feature type="transmembrane region" description="Helical" evidence="1">
    <location>
        <begin position="134"/>
        <end position="161"/>
    </location>
</feature>